<evidence type="ECO:0008006" key="4">
    <source>
        <dbReference type="Google" id="ProtNLM"/>
    </source>
</evidence>
<keyword evidence="1" id="KW-1133">Transmembrane helix</keyword>
<sequence>MKRTALTILTAGAFATIAFDAFGQALSPLAGYAKLAPVGLAGGTLKAVFGSNPAGAAHLLHTLTGLIFYVLGYYLVARPVQRAVLPNLHWSVTAAVYGVALWVFALYGMAHLVVGMKPFLGFTGITWVALWGHVLYALVAAAILETRGEVFDLPGRRAVAAA</sequence>
<feature type="transmembrane region" description="Helical" evidence="1">
    <location>
        <begin position="88"/>
        <end position="107"/>
    </location>
</feature>
<dbReference type="Proteomes" id="UP000503308">
    <property type="component" value="Chromosome"/>
</dbReference>
<feature type="transmembrane region" description="Helical" evidence="1">
    <location>
        <begin position="57"/>
        <end position="76"/>
    </location>
</feature>
<organism evidence="2 3">
    <name type="scientific">Roseobacter ponti</name>
    <dbReference type="NCBI Taxonomy" id="1891787"/>
    <lineage>
        <taxon>Bacteria</taxon>
        <taxon>Pseudomonadati</taxon>
        <taxon>Pseudomonadota</taxon>
        <taxon>Alphaproteobacteria</taxon>
        <taxon>Rhodobacterales</taxon>
        <taxon>Roseobacteraceae</taxon>
        <taxon>Roseobacter</taxon>
    </lineage>
</organism>
<evidence type="ECO:0000313" key="3">
    <source>
        <dbReference type="Proteomes" id="UP000503308"/>
    </source>
</evidence>
<evidence type="ECO:0000313" key="2">
    <source>
        <dbReference type="EMBL" id="QJF53060.1"/>
    </source>
</evidence>
<keyword evidence="3" id="KW-1185">Reference proteome</keyword>
<protein>
    <recommendedName>
        <fullName evidence="4">DUF1440 domain-containing protein</fullName>
    </recommendedName>
</protein>
<accession>A0A858SXT6</accession>
<dbReference type="EMBL" id="CP048788">
    <property type="protein sequence ID" value="QJF53060.1"/>
    <property type="molecule type" value="Genomic_DNA"/>
</dbReference>
<gene>
    <name evidence="2" type="ORF">G3256_01470</name>
</gene>
<feature type="transmembrane region" description="Helical" evidence="1">
    <location>
        <begin position="119"/>
        <end position="144"/>
    </location>
</feature>
<dbReference type="AlphaFoldDB" id="A0A858SXT6"/>
<name>A0A858SXT6_9RHOB</name>
<keyword evidence="1" id="KW-0472">Membrane</keyword>
<reference evidence="2 3" key="1">
    <citation type="submission" date="2020-02" db="EMBL/GenBank/DDBJ databases">
        <title>Genome sequence of Roseobacter ponti.</title>
        <authorList>
            <person name="Hollensteiner J."/>
            <person name="Schneider D."/>
            <person name="Poehlein A."/>
            <person name="Daniel R."/>
        </authorList>
    </citation>
    <scope>NUCLEOTIDE SEQUENCE [LARGE SCALE GENOMIC DNA]</scope>
    <source>
        <strain evidence="2 3">DSM 106830</strain>
    </source>
</reference>
<proteinExistence type="predicted"/>
<keyword evidence="1" id="KW-0812">Transmembrane</keyword>
<evidence type="ECO:0000256" key="1">
    <source>
        <dbReference type="SAM" id="Phobius"/>
    </source>
</evidence>
<dbReference type="KEGG" id="rpon:G3256_01470"/>